<dbReference type="Pfam" id="PF07470">
    <property type="entry name" value="Glyco_hydro_88"/>
    <property type="match status" value="1"/>
</dbReference>
<dbReference type="PANTHER" id="PTHR36845">
    <property type="entry name" value="HYDROLASE, PUTATIVE (AFU_ORTHOLOGUE AFUA_7G05090)-RELATED"/>
    <property type="match status" value="1"/>
</dbReference>
<dbReference type="EMBL" id="JBHUDG010000043">
    <property type="protein sequence ID" value="MFD1631192.1"/>
    <property type="molecule type" value="Genomic_DNA"/>
</dbReference>
<dbReference type="InterPro" id="IPR008928">
    <property type="entry name" value="6-hairpin_glycosidase_sf"/>
</dbReference>
<proteinExistence type="inferred from homology"/>
<comment type="caution">
    <text evidence="4">The sequence shown here is derived from an EMBL/GenBank/DDBJ whole genome shotgun (WGS) entry which is preliminary data.</text>
</comment>
<evidence type="ECO:0000313" key="5">
    <source>
        <dbReference type="Proteomes" id="UP001597118"/>
    </source>
</evidence>
<dbReference type="PANTHER" id="PTHR36845:SF1">
    <property type="entry name" value="HYDROLASE, PUTATIVE (AFU_ORTHOLOGUE AFUA_7G05090)-RELATED"/>
    <property type="match status" value="1"/>
</dbReference>
<comment type="similarity">
    <text evidence="2">Belongs to the glycosyl hydrolase 88 family.</text>
</comment>
<dbReference type="InterPro" id="IPR012341">
    <property type="entry name" value="6hp_glycosidase-like_sf"/>
</dbReference>
<dbReference type="InterPro" id="IPR010905">
    <property type="entry name" value="Glyco_hydro_88"/>
</dbReference>
<keyword evidence="5" id="KW-1185">Reference proteome</keyword>
<evidence type="ECO:0000313" key="4">
    <source>
        <dbReference type="EMBL" id="MFD1631192.1"/>
    </source>
</evidence>
<dbReference type="RefSeq" id="WP_379663561.1">
    <property type="nucleotide sequence ID" value="NZ_JBHUDG010000043.1"/>
</dbReference>
<dbReference type="Gene3D" id="1.50.10.10">
    <property type="match status" value="1"/>
</dbReference>
<organism evidence="4 5">
    <name type="scientific">Pseudopedobacter beijingensis</name>
    <dbReference type="NCBI Taxonomy" id="1207056"/>
    <lineage>
        <taxon>Bacteria</taxon>
        <taxon>Pseudomonadati</taxon>
        <taxon>Bacteroidota</taxon>
        <taxon>Sphingobacteriia</taxon>
        <taxon>Sphingobacteriales</taxon>
        <taxon>Sphingobacteriaceae</taxon>
        <taxon>Pseudopedobacter</taxon>
    </lineage>
</organism>
<dbReference type="InterPro" id="IPR052369">
    <property type="entry name" value="UG_Glycosaminoglycan_Hydrolase"/>
</dbReference>
<sequence length="398" mass="45797">MKQALLILTLTLGLGSPHAQAQKDSDEMSKLIDNEFKFAATQYKLLAKNTPENLTPQSWKAELGKIDARDIQWWCSGFFSGSLWYIYEQTKDTEILKEAEKALKTIEPNQTYTDNHDLGFMMYCSFGNAYRITGKPEYKDIIFRSAESLATRYRPSIKSIQSWNKNKYFNCPVIIDNMMNLEMLTWVSNEGGDPKYKKISIEHANTTLKNHFRPDFSSYHIIDYDLEKNTILRKATWQGAADCSAWSRGQAWALYGYTMMYRFTKDKKYLKQADGIAKFILNHPNLPEDMIPFWDFDAPMIPYAKRDASAGAIIASALLELNRYTNSTTDKQKYLHAAKTMIKSLASDNYKSKEGENGGFLLMHSTGALALNSEIDVPLIYADYYYLEALARYKNWFL</sequence>
<name>A0ABW4IGX7_9SPHI</name>
<dbReference type="GO" id="GO:0016787">
    <property type="term" value="F:hydrolase activity"/>
    <property type="evidence" value="ECO:0007669"/>
    <property type="project" value="UniProtKB-KW"/>
</dbReference>
<evidence type="ECO:0000256" key="2">
    <source>
        <dbReference type="ARBA" id="ARBA00038358"/>
    </source>
</evidence>
<protein>
    <submittedName>
        <fullName evidence="4">Glycoside hydrolase family 88 protein</fullName>
    </submittedName>
</protein>
<feature type="chain" id="PRO_5045339866" evidence="3">
    <location>
        <begin position="22"/>
        <end position="398"/>
    </location>
</feature>
<accession>A0ABW4IGX7</accession>
<feature type="signal peptide" evidence="3">
    <location>
        <begin position="1"/>
        <end position="21"/>
    </location>
</feature>
<gene>
    <name evidence="4" type="ORF">ACFSAH_15050</name>
</gene>
<keyword evidence="1 4" id="KW-0378">Hydrolase</keyword>
<evidence type="ECO:0000256" key="1">
    <source>
        <dbReference type="ARBA" id="ARBA00022801"/>
    </source>
</evidence>
<dbReference type="SUPFAM" id="SSF48208">
    <property type="entry name" value="Six-hairpin glycosidases"/>
    <property type="match status" value="1"/>
</dbReference>
<reference evidence="5" key="1">
    <citation type="journal article" date="2019" name="Int. J. Syst. Evol. Microbiol.">
        <title>The Global Catalogue of Microorganisms (GCM) 10K type strain sequencing project: providing services to taxonomists for standard genome sequencing and annotation.</title>
        <authorList>
            <consortium name="The Broad Institute Genomics Platform"/>
            <consortium name="The Broad Institute Genome Sequencing Center for Infectious Disease"/>
            <person name="Wu L."/>
            <person name="Ma J."/>
        </authorList>
    </citation>
    <scope>NUCLEOTIDE SEQUENCE [LARGE SCALE GENOMIC DNA]</scope>
    <source>
        <strain evidence="5">CCUG 53762</strain>
    </source>
</reference>
<dbReference type="Proteomes" id="UP001597118">
    <property type="component" value="Unassembled WGS sequence"/>
</dbReference>
<keyword evidence="3" id="KW-0732">Signal</keyword>
<evidence type="ECO:0000256" key="3">
    <source>
        <dbReference type="SAM" id="SignalP"/>
    </source>
</evidence>